<gene>
    <name evidence="2" type="ORF">H4W80_006608</name>
</gene>
<evidence type="ECO:0000313" key="3">
    <source>
        <dbReference type="Proteomes" id="UP000633509"/>
    </source>
</evidence>
<keyword evidence="1" id="KW-0472">Membrane</keyword>
<dbReference type="Proteomes" id="UP000633509">
    <property type="component" value="Unassembled WGS sequence"/>
</dbReference>
<sequence length="81" mass="8751">MDSATDGRRPPGRRAGLGLLAQRFRTEAFAFVMATGIVSKALDKGGTRVASAALLVVAGAGFVTLALAYGWRLLHRRYWRC</sequence>
<evidence type="ECO:0000313" key="2">
    <source>
        <dbReference type="EMBL" id="MBE1588350.1"/>
    </source>
</evidence>
<dbReference type="InterPro" id="IPR038665">
    <property type="entry name" value="Voltage-dep_anion_channel_sf"/>
</dbReference>
<dbReference type="EMBL" id="JADBEK010000001">
    <property type="protein sequence ID" value="MBE1588350.1"/>
    <property type="molecule type" value="Genomic_DNA"/>
</dbReference>
<dbReference type="Gene3D" id="1.50.10.150">
    <property type="entry name" value="Voltage-dependent anion channel"/>
    <property type="match status" value="1"/>
</dbReference>
<organism evidence="2 3">
    <name type="scientific">Nonomuraea angiospora</name>
    <dbReference type="NCBI Taxonomy" id="46172"/>
    <lineage>
        <taxon>Bacteria</taxon>
        <taxon>Bacillati</taxon>
        <taxon>Actinomycetota</taxon>
        <taxon>Actinomycetes</taxon>
        <taxon>Streptosporangiales</taxon>
        <taxon>Streptosporangiaceae</taxon>
        <taxon>Nonomuraea</taxon>
    </lineage>
</organism>
<evidence type="ECO:0000256" key="1">
    <source>
        <dbReference type="SAM" id="Phobius"/>
    </source>
</evidence>
<protein>
    <submittedName>
        <fullName evidence="2">Uncharacterized protein</fullName>
    </submittedName>
</protein>
<reference evidence="2 3" key="1">
    <citation type="submission" date="2020-10" db="EMBL/GenBank/DDBJ databases">
        <title>Sequencing the genomes of 1000 actinobacteria strains.</title>
        <authorList>
            <person name="Klenk H.-P."/>
        </authorList>
    </citation>
    <scope>NUCLEOTIDE SEQUENCE [LARGE SCALE GENOMIC DNA]</scope>
    <source>
        <strain evidence="2 3">DSM 43173</strain>
    </source>
</reference>
<keyword evidence="1" id="KW-1133">Transmembrane helix</keyword>
<proteinExistence type="predicted"/>
<comment type="caution">
    <text evidence="2">The sequence shown here is derived from an EMBL/GenBank/DDBJ whole genome shotgun (WGS) entry which is preliminary data.</text>
</comment>
<accession>A0ABR9M605</accession>
<dbReference type="RefSeq" id="WP_192788577.1">
    <property type="nucleotide sequence ID" value="NZ_JADBEK010000001.1"/>
</dbReference>
<feature type="transmembrane region" description="Helical" evidence="1">
    <location>
        <begin position="49"/>
        <end position="71"/>
    </location>
</feature>
<name>A0ABR9M605_9ACTN</name>
<keyword evidence="1" id="KW-0812">Transmembrane</keyword>
<keyword evidence="3" id="KW-1185">Reference proteome</keyword>